<feature type="compositionally biased region" description="Basic residues" evidence="1">
    <location>
        <begin position="92"/>
        <end position="123"/>
    </location>
</feature>
<reference evidence="3" key="1">
    <citation type="journal article" date="2013" name="Proc. Natl. Acad. Sci. U.S.A.">
        <title>Genome structure and metabolic features in the red seaweed Chondrus crispus shed light on evolution of the Archaeplastida.</title>
        <authorList>
            <person name="Collen J."/>
            <person name="Porcel B."/>
            <person name="Carre W."/>
            <person name="Ball S.G."/>
            <person name="Chaparro C."/>
            <person name="Tonon T."/>
            <person name="Barbeyron T."/>
            <person name="Michel G."/>
            <person name="Noel B."/>
            <person name="Valentin K."/>
            <person name="Elias M."/>
            <person name="Artiguenave F."/>
            <person name="Arun A."/>
            <person name="Aury J.M."/>
            <person name="Barbosa-Neto J.F."/>
            <person name="Bothwell J.H."/>
            <person name="Bouget F.Y."/>
            <person name="Brillet L."/>
            <person name="Cabello-Hurtado F."/>
            <person name="Capella-Gutierrez S."/>
            <person name="Charrier B."/>
            <person name="Cladiere L."/>
            <person name="Cock J.M."/>
            <person name="Coelho S.M."/>
            <person name="Colleoni C."/>
            <person name="Czjzek M."/>
            <person name="Da Silva C."/>
            <person name="Delage L."/>
            <person name="Denoeud F."/>
            <person name="Deschamps P."/>
            <person name="Dittami S.M."/>
            <person name="Gabaldon T."/>
            <person name="Gachon C.M."/>
            <person name="Groisillier A."/>
            <person name="Herve C."/>
            <person name="Jabbari K."/>
            <person name="Katinka M."/>
            <person name="Kloareg B."/>
            <person name="Kowalczyk N."/>
            <person name="Labadie K."/>
            <person name="Leblanc C."/>
            <person name="Lopez P.J."/>
            <person name="McLachlan D.H."/>
            <person name="Meslet-Cladiere L."/>
            <person name="Moustafa A."/>
            <person name="Nehr Z."/>
            <person name="Nyvall Collen P."/>
            <person name="Panaud O."/>
            <person name="Partensky F."/>
            <person name="Poulain J."/>
            <person name="Rensing S.A."/>
            <person name="Rousvoal S."/>
            <person name="Samson G."/>
            <person name="Symeonidi A."/>
            <person name="Weissenbach J."/>
            <person name="Zambounis A."/>
            <person name="Wincker P."/>
            <person name="Boyen C."/>
        </authorList>
    </citation>
    <scope>NUCLEOTIDE SEQUENCE [LARGE SCALE GENOMIC DNA]</scope>
    <source>
        <strain evidence="3">cv. Stackhouse</strain>
    </source>
</reference>
<feature type="compositionally biased region" description="Basic residues" evidence="1">
    <location>
        <begin position="32"/>
        <end position="82"/>
    </location>
</feature>
<proteinExistence type="predicted"/>
<dbReference type="KEGG" id="ccp:CHC_T00006686001"/>
<organism evidence="2 3">
    <name type="scientific">Chondrus crispus</name>
    <name type="common">Carrageen Irish moss</name>
    <name type="synonym">Polymorpha crispa</name>
    <dbReference type="NCBI Taxonomy" id="2769"/>
    <lineage>
        <taxon>Eukaryota</taxon>
        <taxon>Rhodophyta</taxon>
        <taxon>Florideophyceae</taxon>
        <taxon>Rhodymeniophycidae</taxon>
        <taxon>Gigartinales</taxon>
        <taxon>Gigartinaceae</taxon>
        <taxon>Chondrus</taxon>
    </lineage>
</organism>
<feature type="region of interest" description="Disordered" evidence="1">
    <location>
        <begin position="1"/>
        <end position="149"/>
    </location>
</feature>
<name>R7QLL3_CHOCR</name>
<dbReference type="AlphaFoldDB" id="R7QLL3"/>
<dbReference type="GeneID" id="17326592"/>
<evidence type="ECO:0000256" key="1">
    <source>
        <dbReference type="SAM" id="MobiDB-lite"/>
    </source>
</evidence>
<dbReference type="EMBL" id="HG001983">
    <property type="protein sequence ID" value="CDF38969.1"/>
    <property type="molecule type" value="Genomic_DNA"/>
</dbReference>
<feature type="compositionally biased region" description="Basic and acidic residues" evidence="1">
    <location>
        <begin position="22"/>
        <end position="31"/>
    </location>
</feature>
<protein>
    <submittedName>
        <fullName evidence="2">Uncharacterized protein</fullName>
    </submittedName>
</protein>
<accession>R7QLL3</accession>
<dbReference type="Proteomes" id="UP000012073">
    <property type="component" value="Unassembled WGS sequence"/>
</dbReference>
<sequence>MLHLSSRGTPVARPPANNARADAPDHAQAARERRRHLRGVQAGRHAHLLRAGHGVRRRRRRRHEHPHGPRHRAHPAKGHRLLRLPPRPPPHPARRRGDRHLGGRLRPRRQAHPLPRPHGRKLPQRPAAARPGLQNRRRHDQGQVGRADPLGVCHRRQLHHRVAALRVWHRSAEWSLRRTCKSIPTGWRINEQRAKYFHHLSFKYWCACPGAFAHIWHFSSDINTLHRCCQS</sequence>
<keyword evidence="3" id="KW-1185">Reference proteome</keyword>
<evidence type="ECO:0000313" key="3">
    <source>
        <dbReference type="Proteomes" id="UP000012073"/>
    </source>
</evidence>
<dbReference type="RefSeq" id="XP_005718874.1">
    <property type="nucleotide sequence ID" value="XM_005718817.1"/>
</dbReference>
<gene>
    <name evidence="2" type="ORF">CHC_T00006686001</name>
</gene>
<dbReference type="Gramene" id="CDF38969">
    <property type="protein sequence ID" value="CDF38969"/>
    <property type="gene ID" value="CHC_T00006686001"/>
</dbReference>
<evidence type="ECO:0000313" key="2">
    <source>
        <dbReference type="EMBL" id="CDF38969.1"/>
    </source>
</evidence>